<keyword evidence="2" id="KW-1185">Reference proteome</keyword>
<evidence type="ECO:0000313" key="1">
    <source>
        <dbReference type="EMBL" id="KRX20767.1"/>
    </source>
</evidence>
<comment type="caution">
    <text evidence="1">The sequence shown here is derived from an EMBL/GenBank/DDBJ whole genome shotgun (WGS) entry which is preliminary data.</text>
</comment>
<dbReference type="Proteomes" id="UP000054630">
    <property type="component" value="Unassembled WGS sequence"/>
</dbReference>
<organism evidence="1 2">
    <name type="scientific">Trichinella nelsoni</name>
    <dbReference type="NCBI Taxonomy" id="6336"/>
    <lineage>
        <taxon>Eukaryota</taxon>
        <taxon>Metazoa</taxon>
        <taxon>Ecdysozoa</taxon>
        <taxon>Nematoda</taxon>
        <taxon>Enoplea</taxon>
        <taxon>Dorylaimia</taxon>
        <taxon>Trichinellida</taxon>
        <taxon>Trichinellidae</taxon>
        <taxon>Trichinella</taxon>
    </lineage>
</organism>
<dbReference type="AlphaFoldDB" id="A0A0V0S2A0"/>
<sequence>MKVSNCTVIQKCRSDAQETLRICIAAGVSHQVTDWPNYVGMWAFYYPNQRLRQTLQTFI</sequence>
<name>A0A0V0S2A0_9BILA</name>
<protein>
    <submittedName>
        <fullName evidence="1">Uncharacterized protein</fullName>
    </submittedName>
</protein>
<evidence type="ECO:0000313" key="2">
    <source>
        <dbReference type="Proteomes" id="UP000054630"/>
    </source>
</evidence>
<reference evidence="1 2" key="1">
    <citation type="submission" date="2015-01" db="EMBL/GenBank/DDBJ databases">
        <title>Evolution of Trichinella species and genotypes.</title>
        <authorList>
            <person name="Korhonen P.K."/>
            <person name="Edoardo P."/>
            <person name="Giuseppe L.R."/>
            <person name="Gasser R.B."/>
        </authorList>
    </citation>
    <scope>NUCLEOTIDE SEQUENCE [LARGE SCALE GENOMIC DNA]</scope>
    <source>
        <strain evidence="1">ISS37</strain>
    </source>
</reference>
<proteinExistence type="predicted"/>
<gene>
    <name evidence="1" type="ORF">T07_11058</name>
</gene>
<dbReference type="EMBL" id="JYDL01000045">
    <property type="protein sequence ID" value="KRX20767.1"/>
    <property type="molecule type" value="Genomic_DNA"/>
</dbReference>
<accession>A0A0V0S2A0</accession>